<feature type="domain" description="Trafficking protein particle complex subunit 11" evidence="3">
    <location>
        <begin position="347"/>
        <end position="629"/>
    </location>
</feature>
<dbReference type="PANTHER" id="PTHR14374:SF0">
    <property type="entry name" value="TRAFFICKING PROTEIN PARTICLE COMPLEX SUBUNIT 11"/>
    <property type="match status" value="1"/>
</dbReference>
<dbReference type="EMBL" id="VIBQ01000010">
    <property type="protein sequence ID" value="KAB8339052.1"/>
    <property type="molecule type" value="Genomic_DNA"/>
</dbReference>
<evidence type="ECO:0000313" key="5">
    <source>
        <dbReference type="Proteomes" id="UP000327013"/>
    </source>
</evidence>
<organism evidence="4 5">
    <name type="scientific">Carpinus fangiana</name>
    <dbReference type="NCBI Taxonomy" id="176857"/>
    <lineage>
        <taxon>Eukaryota</taxon>
        <taxon>Viridiplantae</taxon>
        <taxon>Streptophyta</taxon>
        <taxon>Embryophyta</taxon>
        <taxon>Tracheophyta</taxon>
        <taxon>Spermatophyta</taxon>
        <taxon>Magnoliopsida</taxon>
        <taxon>eudicotyledons</taxon>
        <taxon>Gunneridae</taxon>
        <taxon>Pentapetalae</taxon>
        <taxon>rosids</taxon>
        <taxon>fabids</taxon>
        <taxon>Fagales</taxon>
        <taxon>Betulaceae</taxon>
        <taxon>Carpinus</taxon>
    </lineage>
</organism>
<evidence type="ECO:0008006" key="6">
    <source>
        <dbReference type="Google" id="ProtNLM"/>
    </source>
</evidence>
<sequence length="1239" mass="137731">MDDYGRSYVDPCYPLVVLAGLAQGEEEDAQPSAIQRNGLKLGGTGSNLSKDTADRIWNEFERFGVRPSGAAPDEKSGASNAQLYVFRRCGNEYSFPTRKAVSQASPADIETQEIMSPGANVLHSPLSPLSPGSPLYPDGVMTPLWMQKHRQLTPAFVLFFYQLSTDEKMQSLHDNQLKQEINTIRLRLDESSYKTRLGVVLLSDTSVADDPDLEERLNNIKRTTKLDSKSGFFFIQTNANQAALTSLVEPIVFALRPPALEYYRDLTRHARRKRDRGSPAVSSTPNTPGVSQGLSRSSWNARHEFKMGVFADYRQEPDVAARHYNTALDSLFHPEGFFENVTNWSPRWNETRKFADILAIRFIRCQLINGLPSSAVMFWNHYRSRISSILTRKGKGTSDYGWLAWEARWSVIMAELTTNYTPVSTDQSSKKSSTGSNPIATAGSVYFPAERQILSDDPLHPWHLLHHSGYWYKLGATFTRARRWLAAKIPVEDRLPPGQSPAAAVARRSERYDTYLCPDPPEEYEKIKEGGSVHDDIIVKLLGEAMNQFSQHDQARMSAFLKLSLGKHLLTIEKHDDAYGILKSIWQDNPWRQAQWFDLVRDASLSLHLSALKTNDLETQVATLWELSHQSLHSVDGLNYNIARLLNSDDRGERLVRLESLQADCLVSAICLFDKTQGHAGEPTPARIILHSRAHAEAQLIPLEAVELEFEGNLLRIIIQSSLEGTTLPSAETKNAASINLELSDGGSPTSTWTGKTDLTLAPNQTKVFKTRVVIRETGLIVLKSASIKFKSDRTTIEQVTTVSPSGQPARSRALERFLPGIRTLRSSPQQLEVLPKPPKLEIHTIDLEKVYYTDEMTSITIELFNHEAETAHVNIGVRLLGGDEGGFKMKWVEDDEFNEVPHTKPLQWAAGALGAAATSTRTITLQIPSLPADTSLEVHAHYYLDSDRNTPISKIATADAIVVCPFEPSFAILPMIQPDAWPDFFSIPDSDANETPAKAIGIATRWSITASLASYASTALVVSDISLFVSGVGADGQARVLDTNDDKVDDRRVEPKEQIERVFTLDMQKADLDERRATTATAKLDVAWRRAGAETDELVHTVLEVPRMSFPSGEPRVLAALVPASAPSKEGDVSVLVDFVLENPSLHFLSFGITMELSEEYAFSGPKAKTLHLLPMSRRTLRYTFVPLGSGEKQRLQPKLSVVDLYFNKKLEVQATKGLDADEEGLLIWVGGDDNSAT</sequence>
<comment type="caution">
    <text evidence="4">The sequence shown here is derived from an EMBL/GenBank/DDBJ whole genome shotgun (WGS) entry which is preliminary data.</text>
</comment>
<dbReference type="Proteomes" id="UP000327013">
    <property type="component" value="Unassembled WGS sequence"/>
</dbReference>
<feature type="domain" description="Gryzun putative trafficking through Golgi" evidence="2">
    <location>
        <begin position="658"/>
        <end position="1231"/>
    </location>
</feature>
<dbReference type="OrthoDB" id="6278596at2759"/>
<name>A0A5N6KQX7_9ROSI</name>
<protein>
    <recommendedName>
        <fullName evidence="6">Trafficking protein particle complex subunit 11 domain-containing protein</fullName>
    </recommendedName>
</protein>
<keyword evidence="5" id="KW-1185">Reference proteome</keyword>
<evidence type="ECO:0000259" key="3">
    <source>
        <dbReference type="Pfam" id="PF11817"/>
    </source>
</evidence>
<dbReference type="Pfam" id="PF11817">
    <property type="entry name" value="Foie-gras_1"/>
    <property type="match status" value="1"/>
</dbReference>
<reference evidence="4 5" key="1">
    <citation type="submission" date="2019-06" db="EMBL/GenBank/DDBJ databases">
        <title>A chromosomal-level reference genome of Carpinus fangiana (Coryloideae, Betulaceae).</title>
        <authorList>
            <person name="Yang X."/>
            <person name="Wang Z."/>
            <person name="Zhang L."/>
            <person name="Hao G."/>
            <person name="Liu J."/>
            <person name="Yang Y."/>
        </authorList>
    </citation>
    <scope>NUCLEOTIDE SEQUENCE [LARGE SCALE GENOMIC DNA]</scope>
    <source>
        <strain evidence="4">Cfa_2016G</strain>
        <tissue evidence="4">Leaf</tissue>
    </source>
</reference>
<dbReference type="Pfam" id="PF07919">
    <property type="entry name" value="Gryzun"/>
    <property type="match status" value="1"/>
</dbReference>
<dbReference type="AlphaFoldDB" id="A0A5N6KQX7"/>
<gene>
    <name evidence="4" type="ORF">FH972_021988</name>
</gene>
<accession>A0A5N6KQX7</accession>
<evidence type="ECO:0000259" key="2">
    <source>
        <dbReference type="Pfam" id="PF07919"/>
    </source>
</evidence>
<evidence type="ECO:0000313" key="4">
    <source>
        <dbReference type="EMBL" id="KAB8339052.1"/>
    </source>
</evidence>
<dbReference type="InterPro" id="IPR012880">
    <property type="entry name" value="Gryzun"/>
</dbReference>
<feature type="region of interest" description="Disordered" evidence="1">
    <location>
        <begin position="270"/>
        <end position="296"/>
    </location>
</feature>
<dbReference type="InterPro" id="IPR021773">
    <property type="entry name" value="TPC11"/>
</dbReference>
<proteinExistence type="predicted"/>
<dbReference type="PANTHER" id="PTHR14374">
    <property type="entry name" value="FOIE GRAS"/>
    <property type="match status" value="1"/>
</dbReference>
<feature type="compositionally biased region" description="Polar residues" evidence="1">
    <location>
        <begin position="280"/>
        <end position="296"/>
    </location>
</feature>
<evidence type="ECO:0000256" key="1">
    <source>
        <dbReference type="SAM" id="MobiDB-lite"/>
    </source>
</evidence>